<dbReference type="SUPFAM" id="SSF53822">
    <property type="entry name" value="Periplasmic binding protein-like I"/>
    <property type="match status" value="1"/>
</dbReference>
<dbReference type="CDD" id="cd06342">
    <property type="entry name" value="PBP1_ABC_LIVBP-like"/>
    <property type="match status" value="1"/>
</dbReference>
<feature type="region of interest" description="Disordered" evidence="8">
    <location>
        <begin position="439"/>
        <end position="463"/>
    </location>
</feature>
<evidence type="ECO:0000256" key="8">
    <source>
        <dbReference type="SAM" id="MobiDB-lite"/>
    </source>
</evidence>
<dbReference type="InterPro" id="IPR013126">
    <property type="entry name" value="Hsp_70_fam"/>
</dbReference>
<evidence type="ECO:0000256" key="1">
    <source>
        <dbReference type="ARBA" id="ARBA00007381"/>
    </source>
</evidence>
<dbReference type="Pfam" id="PF00012">
    <property type="entry name" value="HSP70"/>
    <property type="match status" value="1"/>
</dbReference>
<keyword evidence="4" id="KW-0547">Nucleotide-binding</keyword>
<feature type="region of interest" description="Disordered" evidence="8">
    <location>
        <begin position="359"/>
        <end position="387"/>
    </location>
</feature>
<reference evidence="10 11" key="1">
    <citation type="submission" date="2016-11" db="EMBL/GenBank/DDBJ databases">
        <authorList>
            <person name="Jaros S."/>
            <person name="Januszkiewicz K."/>
            <person name="Wedrychowicz H."/>
        </authorList>
    </citation>
    <scope>NUCLEOTIDE SEQUENCE [LARGE SCALE GENOMIC DNA]</scope>
    <source>
        <strain evidence="10 11">DSM 46144</strain>
    </source>
</reference>
<evidence type="ECO:0000256" key="4">
    <source>
        <dbReference type="ARBA" id="ARBA00022741"/>
    </source>
</evidence>
<dbReference type="Proteomes" id="UP000184440">
    <property type="component" value="Unassembled WGS sequence"/>
</dbReference>
<evidence type="ECO:0000256" key="7">
    <source>
        <dbReference type="ARBA" id="ARBA00023186"/>
    </source>
</evidence>
<dbReference type="STRING" id="134849.SAMN05443668_101461"/>
<dbReference type="GO" id="GO:0005524">
    <property type="term" value="F:ATP binding"/>
    <property type="evidence" value="ECO:0007669"/>
    <property type="project" value="UniProtKB-KW"/>
</dbReference>
<dbReference type="PROSITE" id="PS00329">
    <property type="entry name" value="HSP70_2"/>
    <property type="match status" value="1"/>
</dbReference>
<dbReference type="Gene3D" id="3.40.50.2300">
    <property type="match status" value="2"/>
</dbReference>
<comment type="similarity">
    <text evidence="2">Belongs to the leucine-binding protein family.</text>
</comment>
<keyword evidence="6" id="KW-0346">Stress response</keyword>
<dbReference type="SUPFAM" id="SSF53067">
    <property type="entry name" value="Actin-like ATPase domain"/>
    <property type="match status" value="2"/>
</dbReference>
<dbReference type="InterPro" id="IPR028082">
    <property type="entry name" value="Peripla_BP_I"/>
</dbReference>
<evidence type="ECO:0000259" key="9">
    <source>
        <dbReference type="Pfam" id="PF13458"/>
    </source>
</evidence>
<gene>
    <name evidence="10" type="ORF">SAMN05443668_101461</name>
</gene>
<dbReference type="PANTHER" id="PTHR47151:SF2">
    <property type="entry name" value="AMINO ACID BINDING PROTEIN"/>
    <property type="match status" value="1"/>
</dbReference>
<dbReference type="EMBL" id="FRCS01000001">
    <property type="protein sequence ID" value="SHM38667.1"/>
    <property type="molecule type" value="Genomic_DNA"/>
</dbReference>
<keyword evidence="3" id="KW-0732">Signal</keyword>
<dbReference type="Pfam" id="PF13458">
    <property type="entry name" value="Peripla_BP_6"/>
    <property type="match status" value="1"/>
</dbReference>
<dbReference type="RefSeq" id="WP_073250914.1">
    <property type="nucleotide sequence ID" value="NZ_FRCS01000001.1"/>
</dbReference>
<dbReference type="PRINTS" id="PR00301">
    <property type="entry name" value="HEATSHOCK70"/>
</dbReference>
<feature type="domain" description="Leucine-binding protein" evidence="9">
    <location>
        <begin position="467"/>
        <end position="794"/>
    </location>
</feature>
<dbReference type="AlphaFoldDB" id="A0A1M7IE04"/>
<dbReference type="InterPro" id="IPR028081">
    <property type="entry name" value="Leu-bd"/>
</dbReference>
<keyword evidence="11" id="KW-1185">Reference proteome</keyword>
<accession>A0A1M7IE04</accession>
<dbReference type="InterPro" id="IPR043129">
    <property type="entry name" value="ATPase_NBD"/>
</dbReference>
<evidence type="ECO:0000256" key="6">
    <source>
        <dbReference type="ARBA" id="ARBA00023016"/>
    </source>
</evidence>
<feature type="compositionally biased region" description="Low complexity" evidence="8">
    <location>
        <begin position="359"/>
        <end position="377"/>
    </location>
</feature>
<evidence type="ECO:0000256" key="2">
    <source>
        <dbReference type="ARBA" id="ARBA00010062"/>
    </source>
</evidence>
<evidence type="ECO:0000256" key="5">
    <source>
        <dbReference type="ARBA" id="ARBA00022840"/>
    </source>
</evidence>
<name>A0A1M7IE04_9ACTN</name>
<evidence type="ECO:0000313" key="11">
    <source>
        <dbReference type="Proteomes" id="UP000184440"/>
    </source>
</evidence>
<evidence type="ECO:0000313" key="10">
    <source>
        <dbReference type="EMBL" id="SHM38667.1"/>
    </source>
</evidence>
<keyword evidence="5" id="KW-0067">ATP-binding</keyword>
<evidence type="ECO:0000256" key="3">
    <source>
        <dbReference type="ARBA" id="ARBA00022729"/>
    </source>
</evidence>
<dbReference type="Gene3D" id="3.30.420.40">
    <property type="match status" value="2"/>
</dbReference>
<comment type="similarity">
    <text evidence="1">Belongs to the heat shock protein 70 family.</text>
</comment>
<organism evidence="10 11">
    <name type="scientific">Cryptosporangium aurantiacum</name>
    <dbReference type="NCBI Taxonomy" id="134849"/>
    <lineage>
        <taxon>Bacteria</taxon>
        <taxon>Bacillati</taxon>
        <taxon>Actinomycetota</taxon>
        <taxon>Actinomycetes</taxon>
        <taxon>Cryptosporangiales</taxon>
        <taxon>Cryptosporangiaceae</taxon>
        <taxon>Cryptosporangium</taxon>
    </lineage>
</organism>
<feature type="compositionally biased region" description="Low complexity" evidence="8">
    <location>
        <begin position="439"/>
        <end position="462"/>
    </location>
</feature>
<sequence length="805" mass="82767">MAPAGYALGIDFGTSNTVAVLRHPDGRVESLLFDGSPLLASAVFADPDGQLLTGRDALHSARTRPECLEPNPKRRIDDGKVLLGAHEIPVVDLLTAVLTRVVVEATRVAGRVPDDVVLTHPVSWGPRRLDLLHRAATSAGLGDPVLVPEPVAAAQGFLALPDVRLSAGEIAVVYDLGGGTFDATVVRRTADGFDVLAAEGLADVGGLDIDAAVFGYLGAALATRDGVAWGRLQSPATAGDRRAARLLWDDIRTAKEMLSRSSTADLHVPLFGDELPLGREQLDGLARPLLEHTVDATRAALRAARVTEVAGVFLVGGSSRIPLASTLLFQRLGVAPTVVESPELVVARGALLAAAETSTAGTRTAAGAGDRSTAGAGQRRKPADAATSALRSRRRWWAAAAATVVTLAVVAGVVFANTPGDAEPADAAGTSAPAVAGTTTAAKAAPARSASGSPSASPSASPVCGRKLAVLGPLTGASYARGVPIFNGAKLAVDAYNAEHPGCTVTLARFDSRGLRDVAAERAAEIVADPSIVGLVGPTFSGETLSAAPVFEQAGLPMISPSATSSTLSTRGWQVFHRVLGDDVRQAAPAAKYLAAAGLKRVYLVAENSEYGTVMADAMRAELGSAVIGTGTVRDGQTDFTALAETILAANPQAVYYAGYSDEAGLLRKRLTTAGGSTITLVGGSAMLADTFPRVAGDSGTGTVVTCGCAPVSELPHRFRSAYATTFGADPEHYAAEAYDAANVLLAALAGGRSTRADVLAFLDAYSGQGLTKPLAFDDRGEVEASVVWAYRVEGAKFVPLRRLD</sequence>
<proteinExistence type="inferred from homology"/>
<keyword evidence="7" id="KW-0143">Chaperone</keyword>
<dbReference type="GO" id="GO:0140662">
    <property type="term" value="F:ATP-dependent protein folding chaperone"/>
    <property type="evidence" value="ECO:0007669"/>
    <property type="project" value="InterPro"/>
</dbReference>
<protein>
    <submittedName>
        <fullName evidence="10">Hsp70 protein</fullName>
    </submittedName>
</protein>
<dbReference type="PANTHER" id="PTHR47151">
    <property type="entry name" value="LEU/ILE/VAL-BINDING ABC TRANSPORTER SUBUNIT"/>
    <property type="match status" value="1"/>
</dbReference>
<dbReference type="InterPro" id="IPR018181">
    <property type="entry name" value="Heat_shock_70_CS"/>
</dbReference>
<dbReference type="Gene3D" id="3.90.640.10">
    <property type="entry name" value="Actin, Chain A, domain 4"/>
    <property type="match status" value="1"/>
</dbReference>
<dbReference type="OrthoDB" id="9772589at2"/>